<evidence type="ECO:0000313" key="2">
    <source>
        <dbReference type="EMBL" id="RMX55536.1"/>
    </source>
</evidence>
<feature type="compositionally biased region" description="Basic residues" evidence="1">
    <location>
        <begin position="19"/>
        <end position="36"/>
    </location>
</feature>
<gene>
    <name evidence="2" type="ORF">pdam_00025178</name>
</gene>
<name>A0A3M6UPC8_POCDA</name>
<keyword evidence="3" id="KW-1185">Reference proteome</keyword>
<evidence type="ECO:0000256" key="1">
    <source>
        <dbReference type="SAM" id="MobiDB-lite"/>
    </source>
</evidence>
<accession>A0A3M6UPC8</accession>
<protein>
    <submittedName>
        <fullName evidence="2">Uncharacterized protein</fullName>
    </submittedName>
</protein>
<sequence length="253" mass="28373">MTRFILYAIVHIFRPAKGSPKKSKKPGNVKETRKKCQSSGKTNSTPATENTTETKYRKPKTSSVAEGSTSAEQTAADERRLRKLKVYLKSVSYNGCEGTNLPNLNALYQDQLLVDEFPCNELSKPVEFKCNPTPFVIASCFNRAQATDSSKDRGNKTKGRAPRNQYVTPRKRSTKKSDFPPTNSPLKHCSPFMLSQMKTISAAISNPVNINIPFNEKGQKIEKRKPQREEKKSKEQKESTAKLEQKGKGKAKN</sequence>
<feature type="region of interest" description="Disordered" evidence="1">
    <location>
        <begin position="17"/>
        <end position="76"/>
    </location>
</feature>
<organism evidence="2 3">
    <name type="scientific">Pocillopora damicornis</name>
    <name type="common">Cauliflower coral</name>
    <name type="synonym">Millepora damicornis</name>
    <dbReference type="NCBI Taxonomy" id="46731"/>
    <lineage>
        <taxon>Eukaryota</taxon>
        <taxon>Metazoa</taxon>
        <taxon>Cnidaria</taxon>
        <taxon>Anthozoa</taxon>
        <taxon>Hexacorallia</taxon>
        <taxon>Scleractinia</taxon>
        <taxon>Astrocoeniina</taxon>
        <taxon>Pocilloporidae</taxon>
        <taxon>Pocillopora</taxon>
    </lineage>
</organism>
<evidence type="ECO:0000313" key="3">
    <source>
        <dbReference type="Proteomes" id="UP000275408"/>
    </source>
</evidence>
<proteinExistence type="predicted"/>
<dbReference type="AlphaFoldDB" id="A0A3M6UPC8"/>
<dbReference type="Proteomes" id="UP000275408">
    <property type="component" value="Unassembled WGS sequence"/>
</dbReference>
<feature type="region of interest" description="Disordered" evidence="1">
    <location>
        <begin position="146"/>
        <end position="190"/>
    </location>
</feature>
<feature type="region of interest" description="Disordered" evidence="1">
    <location>
        <begin position="210"/>
        <end position="253"/>
    </location>
</feature>
<feature type="compositionally biased region" description="Basic and acidic residues" evidence="1">
    <location>
        <begin position="227"/>
        <end position="247"/>
    </location>
</feature>
<reference evidence="2 3" key="1">
    <citation type="journal article" date="2018" name="Sci. Rep.">
        <title>Comparative analysis of the Pocillopora damicornis genome highlights role of immune system in coral evolution.</title>
        <authorList>
            <person name="Cunning R."/>
            <person name="Bay R.A."/>
            <person name="Gillette P."/>
            <person name="Baker A.C."/>
            <person name="Traylor-Knowles N."/>
        </authorList>
    </citation>
    <scope>NUCLEOTIDE SEQUENCE [LARGE SCALE GENOMIC DNA]</scope>
    <source>
        <strain evidence="2">RSMAS</strain>
        <tissue evidence="2">Whole animal</tissue>
    </source>
</reference>
<feature type="compositionally biased region" description="Polar residues" evidence="1">
    <location>
        <begin position="37"/>
        <end position="53"/>
    </location>
</feature>
<dbReference type="EMBL" id="RCHS01001032">
    <property type="protein sequence ID" value="RMX55536.1"/>
    <property type="molecule type" value="Genomic_DNA"/>
</dbReference>
<feature type="compositionally biased region" description="Polar residues" evidence="1">
    <location>
        <begin position="61"/>
        <end position="73"/>
    </location>
</feature>
<comment type="caution">
    <text evidence="2">The sequence shown here is derived from an EMBL/GenBank/DDBJ whole genome shotgun (WGS) entry which is preliminary data.</text>
</comment>